<comment type="caution">
    <text evidence="1">The sequence shown here is derived from an EMBL/GenBank/DDBJ whole genome shotgun (WGS) entry which is preliminary data.</text>
</comment>
<organism evidence="1 2">
    <name type="scientific">Puniceibacterium antarcticum</name>
    <dbReference type="NCBI Taxonomy" id="1206336"/>
    <lineage>
        <taxon>Bacteria</taxon>
        <taxon>Pseudomonadati</taxon>
        <taxon>Pseudomonadota</taxon>
        <taxon>Alphaproteobacteria</taxon>
        <taxon>Rhodobacterales</taxon>
        <taxon>Paracoccaceae</taxon>
        <taxon>Puniceibacterium</taxon>
    </lineage>
</organism>
<proteinExistence type="predicted"/>
<dbReference type="EMBL" id="AWWI01000060">
    <property type="protein sequence ID" value="PIL20563.1"/>
    <property type="molecule type" value="Genomic_DNA"/>
</dbReference>
<dbReference type="AlphaFoldDB" id="A0A2G8RGD9"/>
<evidence type="ECO:0000313" key="1">
    <source>
        <dbReference type="EMBL" id="PIL20563.1"/>
    </source>
</evidence>
<keyword evidence="2" id="KW-1185">Reference proteome</keyword>
<sequence length="105" mass="11969">MTDRVLLEIDLLLARAEIFERDVESILMKETPQMRTQTIKSLQEVDILTQSLQCIAIVLKAVQQSMSEEKILALPEIVSRVPLRDMAMRLSGAAHEEVSHTFTEF</sequence>
<reference evidence="1 2" key="1">
    <citation type="submission" date="2013-09" db="EMBL/GenBank/DDBJ databases">
        <title>Genome sequencing of Phaeobacter antarcticus sp. nov. SM1211.</title>
        <authorList>
            <person name="Zhang X.-Y."/>
            <person name="Liu C."/>
            <person name="Chen X.-L."/>
            <person name="Xie B.-B."/>
            <person name="Qin Q.-L."/>
            <person name="Rong J.-C."/>
            <person name="Zhang Y.-Z."/>
        </authorList>
    </citation>
    <scope>NUCLEOTIDE SEQUENCE [LARGE SCALE GENOMIC DNA]</scope>
    <source>
        <strain evidence="1 2">SM1211</strain>
    </source>
</reference>
<accession>A0A2G8RGD9</accession>
<evidence type="ECO:0000313" key="2">
    <source>
        <dbReference type="Proteomes" id="UP000231259"/>
    </source>
</evidence>
<dbReference type="Proteomes" id="UP000231259">
    <property type="component" value="Unassembled WGS sequence"/>
</dbReference>
<name>A0A2G8RGD9_9RHOB</name>
<gene>
    <name evidence="1" type="ORF">P775_08520</name>
</gene>
<protein>
    <submittedName>
        <fullName evidence="1">Uncharacterized protein</fullName>
    </submittedName>
</protein>